<keyword evidence="10" id="KW-1185">Reference proteome</keyword>
<dbReference type="Gene3D" id="2.70.70.10">
    <property type="entry name" value="Glucose Permease (Domain IIA)"/>
    <property type="match status" value="1"/>
</dbReference>
<comment type="cofactor">
    <cofactor evidence="1">
        <name>Zn(2+)</name>
        <dbReference type="ChEBI" id="CHEBI:29105"/>
    </cofactor>
</comment>
<evidence type="ECO:0000259" key="8">
    <source>
        <dbReference type="Pfam" id="PF01551"/>
    </source>
</evidence>
<evidence type="ECO:0000256" key="5">
    <source>
        <dbReference type="ARBA" id="ARBA00022833"/>
    </source>
</evidence>
<keyword evidence="3" id="KW-0479">Metal-binding</keyword>
<dbReference type="InterPro" id="IPR011055">
    <property type="entry name" value="Dup_hybrid_motif"/>
</dbReference>
<evidence type="ECO:0000256" key="2">
    <source>
        <dbReference type="ARBA" id="ARBA00022670"/>
    </source>
</evidence>
<evidence type="ECO:0000313" key="9">
    <source>
        <dbReference type="EMBL" id="MDX6805416.1"/>
    </source>
</evidence>
<dbReference type="CDD" id="cd12797">
    <property type="entry name" value="M23_peptidase"/>
    <property type="match status" value="1"/>
</dbReference>
<proteinExistence type="predicted"/>
<dbReference type="EC" id="3.4.-.-" evidence="9"/>
<evidence type="ECO:0000256" key="1">
    <source>
        <dbReference type="ARBA" id="ARBA00001947"/>
    </source>
</evidence>
<dbReference type="Pfam" id="PF01551">
    <property type="entry name" value="Peptidase_M23"/>
    <property type="match status" value="1"/>
</dbReference>
<organism evidence="9 10">
    <name type="scientific">Terrihabitans rhizophilus</name>
    <dbReference type="NCBI Taxonomy" id="3092662"/>
    <lineage>
        <taxon>Bacteria</taxon>
        <taxon>Pseudomonadati</taxon>
        <taxon>Pseudomonadota</taxon>
        <taxon>Alphaproteobacteria</taxon>
        <taxon>Hyphomicrobiales</taxon>
        <taxon>Terrihabitans</taxon>
    </lineage>
</organism>
<gene>
    <name evidence="9" type="ORF">SCD90_05005</name>
</gene>
<evidence type="ECO:0000256" key="6">
    <source>
        <dbReference type="ARBA" id="ARBA00023049"/>
    </source>
</evidence>
<name>A0ABU4RKP7_9HYPH</name>
<feature type="transmembrane region" description="Helical" evidence="7">
    <location>
        <begin position="20"/>
        <end position="41"/>
    </location>
</feature>
<dbReference type="InterPro" id="IPR016047">
    <property type="entry name" value="M23ase_b-sheet_dom"/>
</dbReference>
<feature type="domain" description="M23ase beta-sheet core" evidence="8">
    <location>
        <begin position="261"/>
        <end position="355"/>
    </location>
</feature>
<dbReference type="GO" id="GO:0016787">
    <property type="term" value="F:hydrolase activity"/>
    <property type="evidence" value="ECO:0007669"/>
    <property type="project" value="UniProtKB-KW"/>
</dbReference>
<dbReference type="PANTHER" id="PTHR21666:SF288">
    <property type="entry name" value="CELL DIVISION PROTEIN YTFB"/>
    <property type="match status" value="1"/>
</dbReference>
<evidence type="ECO:0000256" key="7">
    <source>
        <dbReference type="SAM" id="Phobius"/>
    </source>
</evidence>
<dbReference type="PANTHER" id="PTHR21666">
    <property type="entry name" value="PEPTIDASE-RELATED"/>
    <property type="match status" value="1"/>
</dbReference>
<keyword evidence="4 9" id="KW-0378">Hydrolase</keyword>
<keyword evidence="2" id="KW-0645">Protease</keyword>
<keyword evidence="7" id="KW-0472">Membrane</keyword>
<sequence length="367" mass="38864">MHLRSTLPFAALRQPVRLDVSGGTILLAVVVALLLFGWCAATTTYALFHDRALDAIAERHLSRQQASRSEILRLRAELERTGSLHLIERTGFAERLAELERRQEALESREEAIAVPGAPQRDGAVNLLPPAEDGKPQSLTARLDAASIRADLLTTQQERKVADAVAATQREAAALRLAYSRAGVVPISKAPVEAGLGGPFIAMSARDASTGDAAQLMKAQAERDRLRAGLDAIPVRHPAPGSPVSSGFGGRSDPFLGEPAFHSGVDFRQPTGAGVSATADGTVVTAGWSGGYGQLVEIRHASGFSTRYGHLATVLVQEGQRVSQGEIIGRVGSTGRSTGAHLHYEVRRDGQAVNPARYLSAAAALEN</sequence>
<comment type="caution">
    <text evidence="9">The sequence shown here is derived from an EMBL/GenBank/DDBJ whole genome shotgun (WGS) entry which is preliminary data.</text>
</comment>
<accession>A0ABU4RKP7</accession>
<dbReference type="InterPro" id="IPR050570">
    <property type="entry name" value="Cell_wall_metabolism_enzyme"/>
</dbReference>
<dbReference type="RefSeq" id="WP_319843533.1">
    <property type="nucleotide sequence ID" value="NZ_JAXAFJ010000002.1"/>
</dbReference>
<evidence type="ECO:0000256" key="4">
    <source>
        <dbReference type="ARBA" id="ARBA00022801"/>
    </source>
</evidence>
<dbReference type="SUPFAM" id="SSF51261">
    <property type="entry name" value="Duplicated hybrid motif"/>
    <property type="match status" value="1"/>
</dbReference>
<dbReference type="EMBL" id="JAXAFJ010000002">
    <property type="protein sequence ID" value="MDX6805416.1"/>
    <property type="molecule type" value="Genomic_DNA"/>
</dbReference>
<evidence type="ECO:0000313" key="10">
    <source>
        <dbReference type="Proteomes" id="UP001274321"/>
    </source>
</evidence>
<dbReference type="Proteomes" id="UP001274321">
    <property type="component" value="Unassembled WGS sequence"/>
</dbReference>
<keyword evidence="7" id="KW-0812">Transmembrane</keyword>
<keyword evidence="6" id="KW-0482">Metalloprotease</keyword>
<keyword evidence="5" id="KW-0862">Zinc</keyword>
<protein>
    <submittedName>
        <fullName evidence="9">M23 family metallopeptidase</fullName>
        <ecNumber evidence="9">3.4.-.-</ecNumber>
    </submittedName>
</protein>
<evidence type="ECO:0000256" key="3">
    <source>
        <dbReference type="ARBA" id="ARBA00022723"/>
    </source>
</evidence>
<keyword evidence="7" id="KW-1133">Transmembrane helix</keyword>
<reference evidence="9 10" key="1">
    <citation type="submission" date="2023-11" db="EMBL/GenBank/DDBJ databases">
        <authorList>
            <person name="Bao R."/>
        </authorList>
    </citation>
    <scope>NUCLEOTIDE SEQUENCE [LARGE SCALE GENOMIC DNA]</scope>
    <source>
        <strain evidence="9 10">PJ23</strain>
    </source>
</reference>